<dbReference type="InterPro" id="IPR036188">
    <property type="entry name" value="FAD/NAD-bd_sf"/>
</dbReference>
<comment type="subcellular location">
    <subcellularLocation>
        <location evidence="3 12">Membrane</location>
    </subcellularLocation>
</comment>
<evidence type="ECO:0000256" key="3">
    <source>
        <dbReference type="ARBA" id="ARBA00004370"/>
    </source>
</evidence>
<comment type="function">
    <text evidence="2 12">Long-chain fatty alcohol oxidase involved in the omega-oxidation pathway of lipid degradation.</text>
</comment>
<name>A0AAE1S6V1_9SOLA</name>
<dbReference type="InterPro" id="IPR000172">
    <property type="entry name" value="GMC_OxRdtase_N"/>
</dbReference>
<keyword evidence="10 12" id="KW-0560">Oxidoreductase</keyword>
<dbReference type="AlphaFoldDB" id="A0AAE1S6V1"/>
<evidence type="ECO:0000256" key="7">
    <source>
        <dbReference type="ARBA" id="ARBA00022692"/>
    </source>
</evidence>
<evidence type="ECO:0000256" key="14">
    <source>
        <dbReference type="PIRSR" id="PIRSR028937-2"/>
    </source>
</evidence>
<dbReference type="InterPro" id="IPR012400">
    <property type="entry name" value="Long_Oxdase"/>
</dbReference>
<comment type="caution">
    <text evidence="18">The sequence shown here is derived from an EMBL/GenBank/DDBJ whole genome shotgun (WGS) entry which is preliminary data.</text>
</comment>
<evidence type="ECO:0000259" key="17">
    <source>
        <dbReference type="Pfam" id="PF05199"/>
    </source>
</evidence>
<dbReference type="Pfam" id="PF00732">
    <property type="entry name" value="GMC_oxred_N"/>
    <property type="match status" value="1"/>
</dbReference>
<dbReference type="Pfam" id="PF05199">
    <property type="entry name" value="GMC_oxred_C"/>
    <property type="match status" value="1"/>
</dbReference>
<dbReference type="GO" id="GO:0050660">
    <property type="term" value="F:flavin adenine dinucleotide binding"/>
    <property type="evidence" value="ECO:0007669"/>
    <property type="project" value="InterPro"/>
</dbReference>
<comment type="similarity">
    <text evidence="4 12">Belongs to the GMC oxidoreductase family.</text>
</comment>
<evidence type="ECO:0000256" key="11">
    <source>
        <dbReference type="ARBA" id="ARBA00023136"/>
    </source>
</evidence>
<feature type="transmembrane region" description="Helical" evidence="15">
    <location>
        <begin position="156"/>
        <end position="174"/>
    </location>
</feature>
<feature type="binding site" evidence="14">
    <location>
        <begin position="265"/>
        <end position="280"/>
    </location>
    <ligand>
        <name>FAD</name>
        <dbReference type="ChEBI" id="CHEBI:57692"/>
    </ligand>
</feature>
<gene>
    <name evidence="18" type="ORF">RND71_016156</name>
</gene>
<keyword evidence="7 15" id="KW-0812">Transmembrane</keyword>
<evidence type="ECO:0000256" key="9">
    <source>
        <dbReference type="ARBA" id="ARBA00022989"/>
    </source>
</evidence>
<keyword evidence="8 14" id="KW-0274">FAD</keyword>
<reference evidence="18" key="1">
    <citation type="submission" date="2023-12" db="EMBL/GenBank/DDBJ databases">
        <title>Genome assembly of Anisodus tanguticus.</title>
        <authorList>
            <person name="Wang Y.-J."/>
        </authorList>
    </citation>
    <scope>NUCLEOTIDE SEQUENCE</scope>
    <source>
        <strain evidence="18">KB-2021</strain>
        <tissue evidence="18">Leaf</tissue>
    </source>
</reference>
<sequence length="781" mass="85797">MDQKMTQNCCIFSKSSSVVVPQPEKNVQLGTLSSNQLDSLTAICDTFLPSIDANNSRGHHQEGNIDDSFTKFLHTSASMNGTPQHIAWMVSNRLQHPKLNLCKLALSLLSTRIGTFIICGKASLSSQFPYMQSFSKISPNKREEIVKSWATSWFKLLRILFYGMKILVLLVFFTQVNEKGQNPSWKALDYSGPDPDFNKQKQENMDCKKREHQPFGPLYEGIISLKTSQKIIFHRLQELGLCVSIPQNFKNTRRRTASPAFIIECDAVVVGSGSGGGVIAGILANAGHKVLVLEKGSYLARTNLSLLEGLSMDKMYLGSGLLATKDMDVMLLAGSTVGGGSTINWSASIQTPQHVLKEWSESYKLELFESEFYKEALNIVCEKMGVQSDIEDEGFQNMILRKGCQELGYPVETIPRNAPSDHYCGWCSMGCKYGRKKGTGETWLVDLVKSSNGAILPECEALEVIRDKKNDNSGKSKAIGVAFAFQNYEGVREVCMVKSKVTIVACGALSTPSLLKRSGLRNSNIGKNLHLHPVVIAWGYFPDSPSISNETWPIAEKKNYKGGIMTAMSKVVANFEGSSGYGAIIQTPGLHPGMFSALMPWISGLDIKMRMSKYSRTAYIFALARDKGSGEAFSPYSVNYNLDQTDEENLKLGLEKTLRILAAAGAEEIGTQHGKGRSLKVKEASLKEFETFVKEESSIEIGKHSVPICSAHQMGSCRMGIDPRTSVVNSKGETWEVEGLFLGDSSVFPTALGVNPMVTIQAISYCTAQAVLQVLKNQKLG</sequence>
<comment type="catalytic activity">
    <reaction evidence="1 12">
        <text>a long-chain primary fatty alcohol + O2 = a long-chain fatty aldehyde + H2O2</text>
        <dbReference type="Rhea" id="RHEA:22756"/>
        <dbReference type="ChEBI" id="CHEBI:15379"/>
        <dbReference type="ChEBI" id="CHEBI:16240"/>
        <dbReference type="ChEBI" id="CHEBI:17176"/>
        <dbReference type="ChEBI" id="CHEBI:77396"/>
        <dbReference type="EC" id="1.1.3.20"/>
    </reaction>
</comment>
<dbReference type="InterPro" id="IPR007867">
    <property type="entry name" value="GMC_OxRtase_C"/>
</dbReference>
<dbReference type="Gene3D" id="3.50.50.60">
    <property type="entry name" value="FAD/NAD(P)-binding domain"/>
    <property type="match status" value="2"/>
</dbReference>
<evidence type="ECO:0000256" key="12">
    <source>
        <dbReference type="PIRNR" id="PIRNR028937"/>
    </source>
</evidence>
<keyword evidence="6" id="KW-0285">Flavoprotein</keyword>
<evidence type="ECO:0000259" key="16">
    <source>
        <dbReference type="Pfam" id="PF00732"/>
    </source>
</evidence>
<dbReference type="GO" id="GO:0046577">
    <property type="term" value="F:long-chain-alcohol oxidase activity"/>
    <property type="evidence" value="ECO:0007669"/>
    <property type="project" value="UniProtKB-EC"/>
</dbReference>
<accession>A0AAE1S6V1</accession>
<evidence type="ECO:0000256" key="10">
    <source>
        <dbReference type="ARBA" id="ARBA00023002"/>
    </source>
</evidence>
<keyword evidence="11 12" id="KW-0472">Membrane</keyword>
<organism evidence="18 19">
    <name type="scientific">Anisodus tanguticus</name>
    <dbReference type="NCBI Taxonomy" id="243964"/>
    <lineage>
        <taxon>Eukaryota</taxon>
        <taxon>Viridiplantae</taxon>
        <taxon>Streptophyta</taxon>
        <taxon>Embryophyta</taxon>
        <taxon>Tracheophyta</taxon>
        <taxon>Spermatophyta</taxon>
        <taxon>Magnoliopsida</taxon>
        <taxon>eudicotyledons</taxon>
        <taxon>Gunneridae</taxon>
        <taxon>Pentapetalae</taxon>
        <taxon>asterids</taxon>
        <taxon>lamiids</taxon>
        <taxon>Solanales</taxon>
        <taxon>Solanaceae</taxon>
        <taxon>Solanoideae</taxon>
        <taxon>Hyoscyameae</taxon>
        <taxon>Anisodus</taxon>
    </lineage>
</organism>
<keyword evidence="19" id="KW-1185">Reference proteome</keyword>
<dbReference type="GO" id="GO:0016020">
    <property type="term" value="C:membrane"/>
    <property type="evidence" value="ECO:0007669"/>
    <property type="project" value="UniProtKB-SubCell"/>
</dbReference>
<evidence type="ECO:0000256" key="8">
    <source>
        <dbReference type="ARBA" id="ARBA00022827"/>
    </source>
</evidence>
<dbReference type="PANTHER" id="PTHR46056:SF4">
    <property type="entry name" value="LONG-CHAIN-ALCOHOL OXIDASE FAO4A"/>
    <property type="match status" value="1"/>
</dbReference>
<dbReference type="PIRSF" id="PIRSF028937">
    <property type="entry name" value="Lg_Ch_AO"/>
    <property type="match status" value="1"/>
</dbReference>
<dbReference type="EC" id="1.1.3.20" evidence="5 12"/>
<evidence type="ECO:0000256" key="6">
    <source>
        <dbReference type="ARBA" id="ARBA00022630"/>
    </source>
</evidence>
<evidence type="ECO:0000256" key="15">
    <source>
        <dbReference type="SAM" id="Phobius"/>
    </source>
</evidence>
<feature type="domain" description="Glucose-methanol-choline oxidoreductase N-terminal" evidence="16">
    <location>
        <begin position="312"/>
        <end position="534"/>
    </location>
</feature>
<dbReference type="EMBL" id="JAVYJV010000008">
    <property type="protein sequence ID" value="KAK4364798.1"/>
    <property type="molecule type" value="Genomic_DNA"/>
</dbReference>
<dbReference type="SUPFAM" id="SSF51905">
    <property type="entry name" value="FAD/NAD(P)-binding domain"/>
    <property type="match status" value="1"/>
</dbReference>
<keyword evidence="9 15" id="KW-1133">Transmembrane helix</keyword>
<proteinExistence type="inferred from homology"/>
<evidence type="ECO:0000313" key="19">
    <source>
        <dbReference type="Proteomes" id="UP001291623"/>
    </source>
</evidence>
<evidence type="ECO:0000256" key="4">
    <source>
        <dbReference type="ARBA" id="ARBA00010790"/>
    </source>
</evidence>
<dbReference type="Proteomes" id="UP001291623">
    <property type="component" value="Unassembled WGS sequence"/>
</dbReference>
<evidence type="ECO:0000256" key="2">
    <source>
        <dbReference type="ARBA" id="ARBA00003842"/>
    </source>
</evidence>
<dbReference type="PANTHER" id="PTHR46056">
    <property type="entry name" value="LONG-CHAIN-ALCOHOL OXIDASE"/>
    <property type="match status" value="1"/>
</dbReference>
<evidence type="ECO:0000256" key="13">
    <source>
        <dbReference type="PIRSR" id="PIRSR028937-1"/>
    </source>
</evidence>
<protein>
    <recommendedName>
        <fullName evidence="5 12">Long-chain-alcohol oxidase</fullName>
        <ecNumber evidence="5 12">1.1.3.20</ecNumber>
    </recommendedName>
</protein>
<feature type="domain" description="Glucose-methanol-choline oxidoreductase C-terminal" evidence="17">
    <location>
        <begin position="637"/>
        <end position="763"/>
    </location>
</feature>
<evidence type="ECO:0000313" key="18">
    <source>
        <dbReference type="EMBL" id="KAK4364798.1"/>
    </source>
</evidence>
<feature type="active site" description="Proton acceptor" evidence="13">
    <location>
        <position position="712"/>
    </location>
</feature>
<evidence type="ECO:0000256" key="1">
    <source>
        <dbReference type="ARBA" id="ARBA00000920"/>
    </source>
</evidence>
<evidence type="ECO:0000256" key="5">
    <source>
        <dbReference type="ARBA" id="ARBA00013125"/>
    </source>
</evidence>